<feature type="non-terminal residue" evidence="1">
    <location>
        <position position="166"/>
    </location>
</feature>
<name>A0ABV7RXR4_9RHOB</name>
<evidence type="ECO:0000313" key="2">
    <source>
        <dbReference type="Proteomes" id="UP001595596"/>
    </source>
</evidence>
<dbReference type="EMBL" id="JBHRXE010000012">
    <property type="protein sequence ID" value="MFC3569018.1"/>
    <property type="molecule type" value="Genomic_DNA"/>
</dbReference>
<evidence type="ECO:0000313" key="1">
    <source>
        <dbReference type="EMBL" id="MFC3569018.1"/>
    </source>
</evidence>
<proteinExistence type="predicted"/>
<reference evidence="2" key="1">
    <citation type="journal article" date="2019" name="Int. J. Syst. Evol. Microbiol.">
        <title>The Global Catalogue of Microorganisms (GCM) 10K type strain sequencing project: providing services to taxonomists for standard genome sequencing and annotation.</title>
        <authorList>
            <consortium name="The Broad Institute Genomics Platform"/>
            <consortium name="The Broad Institute Genome Sequencing Center for Infectious Disease"/>
            <person name="Wu L."/>
            <person name="Ma J."/>
        </authorList>
    </citation>
    <scope>NUCLEOTIDE SEQUENCE [LARGE SCALE GENOMIC DNA]</scope>
    <source>
        <strain evidence="2">VKM B-3226</strain>
    </source>
</reference>
<organism evidence="1 2">
    <name type="scientific">Paracoccus simplex</name>
    <dbReference type="NCBI Taxonomy" id="2086346"/>
    <lineage>
        <taxon>Bacteria</taxon>
        <taxon>Pseudomonadati</taxon>
        <taxon>Pseudomonadota</taxon>
        <taxon>Alphaproteobacteria</taxon>
        <taxon>Rhodobacterales</taxon>
        <taxon>Paracoccaceae</taxon>
        <taxon>Paracoccus</taxon>
    </lineage>
</organism>
<sequence>MNISLACLDELMPMHLVLGPDGRILSTGRTLSKLLNGKDKLPEAFRGDVERILLERSGRNLRPVSLQSHPGISLVAHCARSGDALILNFGFGASLENAARSFDLTNSDFPPTDLAMECFFLQEANRAISEELHRVNQILKEARDAAERLSVTDPLTGALNKRAFDL</sequence>
<keyword evidence="2" id="KW-1185">Reference proteome</keyword>
<gene>
    <name evidence="1" type="ORF">ACFOMP_06100</name>
</gene>
<comment type="caution">
    <text evidence="1">The sequence shown here is derived from an EMBL/GenBank/DDBJ whole genome shotgun (WGS) entry which is preliminary data.</text>
</comment>
<protein>
    <submittedName>
        <fullName evidence="1">GGDEF domain-containing protein</fullName>
    </submittedName>
</protein>
<dbReference type="Proteomes" id="UP001595596">
    <property type="component" value="Unassembled WGS sequence"/>
</dbReference>
<accession>A0ABV7RXR4</accession>